<protein>
    <submittedName>
        <fullName evidence="1">Uncharacterized protein</fullName>
    </submittedName>
</protein>
<reference evidence="1" key="1">
    <citation type="submission" date="2023-08" db="EMBL/GenBank/DDBJ databases">
        <title>A de novo genome assembly of Solanum verrucosum Schlechtendal, a Mexican diploid species geographically isolated from the other diploid A-genome species in potato relatives.</title>
        <authorList>
            <person name="Hosaka K."/>
        </authorList>
    </citation>
    <scope>NUCLEOTIDE SEQUENCE</scope>
    <source>
        <tissue evidence="1">Young leaves</tissue>
    </source>
</reference>
<gene>
    <name evidence="1" type="ORF">MTR67_053286</name>
</gene>
<proteinExistence type="predicted"/>
<dbReference type="Proteomes" id="UP001234989">
    <property type="component" value="Chromosome 12"/>
</dbReference>
<evidence type="ECO:0000313" key="2">
    <source>
        <dbReference type="Proteomes" id="UP001234989"/>
    </source>
</evidence>
<sequence>MVVERIGNSEHITLCKRQIGRGLLWEFRGPL</sequence>
<dbReference type="EMBL" id="CP133623">
    <property type="protein sequence ID" value="WMV59901.1"/>
    <property type="molecule type" value="Genomic_DNA"/>
</dbReference>
<dbReference type="AlphaFoldDB" id="A0AAF0VAC6"/>
<keyword evidence="2" id="KW-1185">Reference proteome</keyword>
<accession>A0AAF0VAC6</accession>
<name>A0AAF0VAC6_SOLVR</name>
<evidence type="ECO:0000313" key="1">
    <source>
        <dbReference type="EMBL" id="WMV59901.1"/>
    </source>
</evidence>
<organism evidence="1 2">
    <name type="scientific">Solanum verrucosum</name>
    <dbReference type="NCBI Taxonomy" id="315347"/>
    <lineage>
        <taxon>Eukaryota</taxon>
        <taxon>Viridiplantae</taxon>
        <taxon>Streptophyta</taxon>
        <taxon>Embryophyta</taxon>
        <taxon>Tracheophyta</taxon>
        <taxon>Spermatophyta</taxon>
        <taxon>Magnoliopsida</taxon>
        <taxon>eudicotyledons</taxon>
        <taxon>Gunneridae</taxon>
        <taxon>Pentapetalae</taxon>
        <taxon>asterids</taxon>
        <taxon>lamiids</taxon>
        <taxon>Solanales</taxon>
        <taxon>Solanaceae</taxon>
        <taxon>Solanoideae</taxon>
        <taxon>Solaneae</taxon>
        <taxon>Solanum</taxon>
    </lineage>
</organism>